<dbReference type="EMBL" id="ABJB010680559">
    <property type="status" value="NOT_ANNOTATED_CDS"/>
    <property type="molecule type" value="Genomic_DNA"/>
</dbReference>
<dbReference type="InterPro" id="IPR032788">
    <property type="entry name" value="AGL_central"/>
</dbReference>
<dbReference type="VEuPathDB" id="VectorBase:ISCW022516"/>
<dbReference type="EMBL" id="ABJB010372461">
    <property type="status" value="NOT_ANNOTATED_CDS"/>
    <property type="molecule type" value="Genomic_DNA"/>
</dbReference>
<dbReference type="STRING" id="6945.B7QG62"/>
<dbReference type="FunFam" id="3.20.20.80:FF:000206">
    <property type="entry name" value="Amylo-alpha-1, 6-glucosidase, 4-alpha-glucanotransferase b"/>
    <property type="match status" value="1"/>
</dbReference>
<keyword evidence="4" id="KW-0378">Hydrolase</keyword>
<gene>
    <name evidence="4" type="ORF">IscW_ISCW022516</name>
</gene>
<feature type="domain" description="Glycogen debranching enzyme central" evidence="3">
    <location>
        <begin position="526"/>
        <end position="609"/>
    </location>
</feature>
<dbReference type="Pfam" id="PF14701">
    <property type="entry name" value="hDGE_amylase"/>
    <property type="match status" value="1"/>
</dbReference>
<dbReference type="VEuPathDB" id="VectorBase:ISCI022516"/>
<dbReference type="EMBL" id="DS929376">
    <property type="protein sequence ID" value="EEC17834.1"/>
    <property type="molecule type" value="Genomic_DNA"/>
</dbReference>
<evidence type="ECO:0000313" key="6">
    <source>
        <dbReference type="Proteomes" id="UP000001555"/>
    </source>
</evidence>
<dbReference type="EMBL" id="ABJB010238545">
    <property type="status" value="NOT_ANNOTATED_CDS"/>
    <property type="molecule type" value="Genomic_DNA"/>
</dbReference>
<sequence length="1123" mass="126820">MRHLAQVLTLTDVVLNHVANETPWIREHPECTYNLKNSPHMKPAFLLDVALHCFTLEIAEGKWEAEGVPPTISKEEHLDALRRIVNLHWLPLLQLHEFYTINVDALVDVFHQKVIDLGAPTSAPLPDKPLTVVHHPEFLRNGSTVDMDIALRIFNRNWEPDSPDAPHQIGRCCGELRRCLEQLNGTQWGLLHSHLQAAVENVVKGCRYLRLQHDGPRKQAVSRANPLVGRYFVVLTDVPVLNLKEAEKLVFSERAAFVMAHNGWVMNDDPLRNFAEPGSNVYLRRELIAWGDNVKLRYGSSPEDCPFLWNYMKEYVCESAQLFHGLRLDNCHSTPLPLAEYVLDAARKVRPDLYVIAELFTSREEVDNLFVNRLGINSLIREAMSAPDARELGRLVYRFGGDPVGSFLAPPVRPLAPCVAHALFMDMTHDNPSPFEKRSPYDVLPSAAVVAMACCGTGSSRGYDEMVPHHIHVVEEEREFLPWGQAAAAVHLESGIVAAKRALNQLHFELGKRGYRHVYVDQDSLPNIAAALTLSDLNRVLFRSDAEERAEGRNCGAYCFQRFGTLVYCGLQGLMSVLSEVRSKNDLGHPMCDNLRAGDWLMDYIVARLAQEKSTLKVNALPTPRFVKHGSTLVRELALGSVVLAGFVPGAHLPPLSKQLVPPLPPHRMQGDRREEVCTTLAAGLPHFAAGYMRNWGRDTFISLRGLLLLTGRHQEARFLLLAFGGCLRHGLIPNLLDKGTHARYNCRDAVWWWLQSVQDYCKEILKNPSMVSTANKRIKTLSRGDQWEVFSQDMPLEEVIQEAIQRHFEGISFRERNAGYQIDSQMTHEGFNVEAGVDLRTGFVRGGNAHNCGTWMDKMGSSEKAGNKGHPATPRNGSAVELVGLCKSTLRWLDQMYKEGFYPYNAVEKTEHGVKTVMTFDQWGSLIKKHFEGCFWVPPANEPTSPDDLHPHLTNRRCIYKDCYGAAPPWSDYQLRPNFPIAMVLAPELFTVQRAWEALKVVREVLVGPFGMKTLDPSARREQIVCPDRKHPLQEWLWPMGYYLRARLYFAHKVANSEAALQEVHAEIREVLANNGQLIQASPWRGLPELTNRNGDPCLDSCPIQAWSHACLLEVLYDMQKI</sequence>
<dbReference type="EMBL" id="ABJB011115438">
    <property type="status" value="NOT_ANNOTATED_CDS"/>
    <property type="molecule type" value="Genomic_DNA"/>
</dbReference>
<evidence type="ECO:0000259" key="3">
    <source>
        <dbReference type="Pfam" id="PF14702"/>
    </source>
</evidence>
<organism>
    <name type="scientific">Ixodes scapularis</name>
    <name type="common">Black-legged tick</name>
    <name type="synonym">Deer tick</name>
    <dbReference type="NCBI Taxonomy" id="6945"/>
    <lineage>
        <taxon>Eukaryota</taxon>
        <taxon>Metazoa</taxon>
        <taxon>Ecdysozoa</taxon>
        <taxon>Arthropoda</taxon>
        <taxon>Chelicerata</taxon>
        <taxon>Arachnida</taxon>
        <taxon>Acari</taxon>
        <taxon>Parasitiformes</taxon>
        <taxon>Ixodida</taxon>
        <taxon>Ixodoidea</taxon>
        <taxon>Ixodidae</taxon>
        <taxon>Ixodinae</taxon>
        <taxon>Ixodes</taxon>
    </lineage>
</organism>
<dbReference type="InterPro" id="IPR032790">
    <property type="entry name" value="GDE_C"/>
</dbReference>
<dbReference type="HOGENOM" id="CLU_001517_2_0_1"/>
<dbReference type="EMBL" id="ABJB010260703">
    <property type="status" value="NOT_ANNOTATED_CDS"/>
    <property type="molecule type" value="Genomic_DNA"/>
</dbReference>
<dbReference type="PANTHER" id="PTHR10569:SF2">
    <property type="entry name" value="GLYCOGEN DEBRANCHING ENZYME"/>
    <property type="match status" value="1"/>
</dbReference>
<dbReference type="SUPFAM" id="SSF51445">
    <property type="entry name" value="(Trans)glycosidases"/>
    <property type="match status" value="1"/>
</dbReference>
<dbReference type="GO" id="GO:0004134">
    <property type="term" value="F:4-alpha-glucanotransferase activity"/>
    <property type="evidence" value="ECO:0000318"/>
    <property type="project" value="GO_Central"/>
</dbReference>
<dbReference type="EMBL" id="ABJB010141679">
    <property type="status" value="NOT_ANNOTATED_CDS"/>
    <property type="molecule type" value="Genomic_DNA"/>
</dbReference>
<dbReference type="AlphaFoldDB" id="B7QG62"/>
<evidence type="ECO:0000313" key="5">
    <source>
        <dbReference type="EnsemblMetazoa" id="ISCW022516-PA"/>
    </source>
</evidence>
<dbReference type="Gene3D" id="3.20.20.80">
    <property type="entry name" value="Glycosidases"/>
    <property type="match status" value="1"/>
</dbReference>
<dbReference type="EMBL" id="ABJB010429118">
    <property type="status" value="NOT_ANNOTATED_CDS"/>
    <property type="molecule type" value="Genomic_DNA"/>
</dbReference>
<dbReference type="GO" id="GO:0005980">
    <property type="term" value="P:glycogen catabolic process"/>
    <property type="evidence" value="ECO:0000318"/>
    <property type="project" value="GO_Central"/>
</dbReference>
<reference evidence="5" key="2">
    <citation type="submission" date="2020-05" db="UniProtKB">
        <authorList>
            <consortium name="EnsemblMetazoa"/>
        </authorList>
    </citation>
    <scope>IDENTIFICATION</scope>
    <source>
        <strain evidence="5">wikel</strain>
    </source>
</reference>
<dbReference type="SUPFAM" id="SSF48208">
    <property type="entry name" value="Six-hairpin glycosidases"/>
    <property type="match status" value="1"/>
</dbReference>
<dbReference type="InterPro" id="IPR008928">
    <property type="entry name" value="6-hairpin_glycosidase_sf"/>
</dbReference>
<dbReference type="VEuPathDB" id="VectorBase:ISCP_001112"/>
<accession>B7QG62</accession>
<dbReference type="PANTHER" id="PTHR10569">
    <property type="entry name" value="GLYCOGEN DEBRANCHING ENZYME"/>
    <property type="match status" value="1"/>
</dbReference>
<name>B7QG62_IXOSC</name>
<proteinExistence type="predicted"/>
<dbReference type="OrthoDB" id="10248904at2759"/>
<dbReference type="GO" id="GO:0004135">
    <property type="term" value="F:amylo-alpha-1,6-glucosidase activity"/>
    <property type="evidence" value="ECO:0000318"/>
    <property type="project" value="GO_Central"/>
</dbReference>
<keyword evidence="4" id="KW-0326">Glycosidase</keyword>
<dbReference type="EC" id="3.2.1.33" evidence="4"/>
<evidence type="ECO:0000313" key="4">
    <source>
        <dbReference type="EMBL" id="EEC17834.1"/>
    </source>
</evidence>
<evidence type="ECO:0000259" key="2">
    <source>
        <dbReference type="Pfam" id="PF14701"/>
    </source>
</evidence>
<dbReference type="EMBL" id="ABJB010627749">
    <property type="status" value="NOT_ANNOTATED_CDS"/>
    <property type="molecule type" value="Genomic_DNA"/>
</dbReference>
<feature type="domain" description="Glycogen debranching enzyme C-terminal" evidence="1">
    <location>
        <begin position="673"/>
        <end position="1115"/>
    </location>
</feature>
<keyword evidence="6" id="KW-1185">Reference proteome</keyword>
<reference evidence="4 6" key="1">
    <citation type="submission" date="2008-03" db="EMBL/GenBank/DDBJ databases">
        <title>Annotation of Ixodes scapularis.</title>
        <authorList>
            <consortium name="Ixodes scapularis Genome Project Consortium"/>
            <person name="Caler E."/>
            <person name="Hannick L.I."/>
            <person name="Bidwell S."/>
            <person name="Joardar V."/>
            <person name="Thiagarajan M."/>
            <person name="Amedeo P."/>
            <person name="Galinsky K.J."/>
            <person name="Schobel S."/>
            <person name="Inman J."/>
            <person name="Hostetler J."/>
            <person name="Miller J."/>
            <person name="Hammond M."/>
            <person name="Megy K."/>
            <person name="Lawson D."/>
            <person name="Kodira C."/>
            <person name="Sutton G."/>
            <person name="Meyer J."/>
            <person name="Hill C.A."/>
            <person name="Birren B."/>
            <person name="Nene V."/>
            <person name="Collins F."/>
            <person name="Alarcon-Chaidez F."/>
            <person name="Wikel S."/>
            <person name="Strausberg R."/>
        </authorList>
    </citation>
    <scope>NUCLEOTIDE SEQUENCE [LARGE SCALE GENOMIC DNA]</scope>
    <source>
        <strain evidence="6">Wikel</strain>
        <strain evidence="4">Wikel colony</strain>
    </source>
</reference>
<dbReference type="Pfam" id="PF14702">
    <property type="entry name" value="hGDE_central"/>
    <property type="match status" value="1"/>
</dbReference>
<dbReference type="InterPro" id="IPR032792">
    <property type="entry name" value="AGL_glucanoTrfase"/>
</dbReference>
<dbReference type="InParanoid" id="B7QG62"/>
<dbReference type="EnsemblMetazoa" id="ISCW022516-RA">
    <property type="protein sequence ID" value="ISCW022516-PA"/>
    <property type="gene ID" value="ISCW022516"/>
</dbReference>
<dbReference type="FunCoup" id="B7QG62">
    <property type="interactions" value="924"/>
</dbReference>
<evidence type="ECO:0000259" key="1">
    <source>
        <dbReference type="Pfam" id="PF06202"/>
    </source>
</evidence>
<dbReference type="InterPro" id="IPR010401">
    <property type="entry name" value="AGL/Gdb1"/>
</dbReference>
<dbReference type="InterPro" id="IPR017853">
    <property type="entry name" value="GH"/>
</dbReference>
<dbReference type="Pfam" id="PF06202">
    <property type="entry name" value="GDE_C"/>
    <property type="match status" value="1"/>
</dbReference>
<feature type="domain" description="Glycogen debranching enzyme glucanotransferase" evidence="2">
    <location>
        <begin position="4"/>
        <end position="354"/>
    </location>
</feature>
<dbReference type="PaxDb" id="6945-B7QG62"/>
<protein>
    <submittedName>
        <fullName evidence="4 5">Glycogen debranching enzyme, putative</fullName>
        <ecNumber evidence="4">3.2.1.33</ecNumber>
    </submittedName>
</protein>
<dbReference type="Proteomes" id="UP000001555">
    <property type="component" value="Unassembled WGS sequence"/>
</dbReference>